<proteinExistence type="predicted"/>
<feature type="signal peptide" evidence="1">
    <location>
        <begin position="1"/>
        <end position="20"/>
    </location>
</feature>
<evidence type="ECO:0000256" key="1">
    <source>
        <dbReference type="SAM" id="SignalP"/>
    </source>
</evidence>
<dbReference type="AlphaFoldDB" id="A0A2R6NL30"/>
<keyword evidence="1" id="KW-0732">Signal</keyword>
<dbReference type="OrthoDB" id="3268051at2759"/>
<protein>
    <submittedName>
        <fullName evidence="2">Uncharacterized protein</fullName>
    </submittedName>
</protein>
<dbReference type="Gene3D" id="2.60.120.200">
    <property type="match status" value="1"/>
</dbReference>
<reference evidence="2 3" key="1">
    <citation type="submission" date="2018-02" db="EMBL/GenBank/DDBJ databases">
        <title>Genome sequence of the basidiomycete white-rot fungus Phlebia centrifuga.</title>
        <authorList>
            <person name="Granchi Z."/>
            <person name="Peng M."/>
            <person name="de Vries R.P."/>
            <person name="Hilden K."/>
            <person name="Makela M.R."/>
            <person name="Grigoriev I."/>
            <person name="Riley R."/>
        </authorList>
    </citation>
    <scope>NUCLEOTIDE SEQUENCE [LARGE SCALE GENOMIC DNA]</scope>
    <source>
        <strain evidence="2 3">FBCC195</strain>
    </source>
</reference>
<name>A0A2R6NL30_9APHY</name>
<comment type="caution">
    <text evidence="2">The sequence shown here is derived from an EMBL/GenBank/DDBJ whole genome shotgun (WGS) entry which is preliminary data.</text>
</comment>
<dbReference type="Proteomes" id="UP000186601">
    <property type="component" value="Unassembled WGS sequence"/>
</dbReference>
<accession>A0A2R6NL30</accession>
<keyword evidence="3" id="KW-1185">Reference proteome</keyword>
<feature type="chain" id="PRO_5015320662" evidence="1">
    <location>
        <begin position="21"/>
        <end position="142"/>
    </location>
</feature>
<evidence type="ECO:0000313" key="2">
    <source>
        <dbReference type="EMBL" id="PSR73011.1"/>
    </source>
</evidence>
<sequence length="142" mass="15821">MRGICSLVSFLALALTTVTANFTLIQEYSGSTFFDKWDFAADLGQYYDNTTSGDVFWLGKANSSSLAYVDSTTGHAIIRIDNTTFVPYNDKRNSVRIYHLYTVTTKVALSIEHHRYESRPRTTSTTVPSGFLMHTTSPGAVE</sequence>
<organism evidence="2 3">
    <name type="scientific">Hermanssonia centrifuga</name>
    <dbReference type="NCBI Taxonomy" id="98765"/>
    <lineage>
        <taxon>Eukaryota</taxon>
        <taxon>Fungi</taxon>
        <taxon>Dikarya</taxon>
        <taxon>Basidiomycota</taxon>
        <taxon>Agaricomycotina</taxon>
        <taxon>Agaricomycetes</taxon>
        <taxon>Polyporales</taxon>
        <taxon>Meruliaceae</taxon>
        <taxon>Hermanssonia</taxon>
    </lineage>
</organism>
<dbReference type="STRING" id="98765.A0A2R6NL30"/>
<gene>
    <name evidence="2" type="ORF">PHLCEN_2v11115</name>
</gene>
<dbReference type="EMBL" id="MLYV02001119">
    <property type="protein sequence ID" value="PSR73011.1"/>
    <property type="molecule type" value="Genomic_DNA"/>
</dbReference>
<evidence type="ECO:0000313" key="3">
    <source>
        <dbReference type="Proteomes" id="UP000186601"/>
    </source>
</evidence>